<feature type="compositionally biased region" description="Pro residues" evidence="25">
    <location>
        <begin position="849"/>
        <end position="860"/>
    </location>
</feature>
<keyword evidence="9" id="KW-0597">Phosphoprotein</keyword>
<dbReference type="Proteomes" id="UP000694845">
    <property type="component" value="Unplaced"/>
</dbReference>
<evidence type="ECO:0000256" key="27">
    <source>
        <dbReference type="SAM" id="SignalP"/>
    </source>
</evidence>
<dbReference type="AlphaFoldDB" id="A0A8B7ZKZ4"/>
<dbReference type="InterPro" id="IPR015919">
    <property type="entry name" value="Cadherin-like_sf"/>
</dbReference>
<dbReference type="RefSeq" id="XP_022103982.1">
    <property type="nucleotide sequence ID" value="XM_022248290.1"/>
</dbReference>
<feature type="compositionally biased region" description="Low complexity" evidence="25">
    <location>
        <begin position="440"/>
        <end position="479"/>
    </location>
</feature>
<dbReference type="GO" id="GO:0043236">
    <property type="term" value="F:laminin binding"/>
    <property type="evidence" value="ECO:0007669"/>
    <property type="project" value="TreeGrafter"/>
</dbReference>
<dbReference type="InterPro" id="IPR008465">
    <property type="entry name" value="DAG1_C"/>
</dbReference>
<feature type="signal peptide" evidence="27">
    <location>
        <begin position="1"/>
        <end position="34"/>
    </location>
</feature>
<dbReference type="KEGG" id="aplc:110986440"/>
<evidence type="ECO:0000256" key="3">
    <source>
        <dbReference type="ARBA" id="ARBA00004245"/>
    </source>
</evidence>
<dbReference type="GO" id="GO:0005654">
    <property type="term" value="C:nucleoplasm"/>
    <property type="evidence" value="ECO:0007669"/>
    <property type="project" value="UniProtKB-SubCell"/>
</dbReference>
<evidence type="ECO:0000256" key="11">
    <source>
        <dbReference type="ARBA" id="ARBA00022729"/>
    </source>
</evidence>
<dbReference type="GO" id="GO:0016011">
    <property type="term" value="C:dystroglycan complex"/>
    <property type="evidence" value="ECO:0007669"/>
    <property type="project" value="TreeGrafter"/>
</dbReference>
<dbReference type="InterPro" id="IPR013783">
    <property type="entry name" value="Ig-like_fold"/>
</dbReference>
<dbReference type="RefSeq" id="XP_022103988.1">
    <property type="nucleotide sequence ID" value="XM_022248296.1"/>
</dbReference>
<dbReference type="GO" id="GO:0005856">
    <property type="term" value="C:cytoskeleton"/>
    <property type="evidence" value="ECO:0007669"/>
    <property type="project" value="UniProtKB-SubCell"/>
</dbReference>
<dbReference type="RefSeq" id="XP_022103984.1">
    <property type="nucleotide sequence ID" value="XM_022248292.1"/>
</dbReference>
<keyword evidence="8" id="KW-0964">Secreted</keyword>
<evidence type="ECO:0000256" key="24">
    <source>
        <dbReference type="ARBA" id="ARBA00034100"/>
    </source>
</evidence>
<evidence type="ECO:0000256" key="12">
    <source>
        <dbReference type="ARBA" id="ARBA00022989"/>
    </source>
</evidence>
<dbReference type="GO" id="GO:0042383">
    <property type="term" value="C:sarcolemma"/>
    <property type="evidence" value="ECO:0007669"/>
    <property type="project" value="UniProtKB-SubCell"/>
</dbReference>
<keyword evidence="7" id="KW-0963">Cytoplasm</keyword>
<dbReference type="Gene3D" id="2.60.40.10">
    <property type="entry name" value="Immunoglobulins"/>
    <property type="match status" value="2"/>
</dbReference>
<sequence>MAASASFGPREFCSCSHCILLVSVVLCLTRTASAGSDLVQAELWKPVSLGTGLSDVTATVGRVFKFTVPEDAFKGDNLRYQITEAGSDSLPSWLFYNTEMQTLQGIPSEADLNQYYLQVTAIGRSFNSSRAAHVTDIFSISVLPERRALSTAAVPLKEATTSSKAGCSNDEAEIEATVLLDANWDKMGVQERLRVVSKMSHHSRLGMDVFRLLPAGSKSLLEGSLMVAGPGNIKRERHPGVALSWRIGCSKTNSVDKFPVVTVLETASKDGSMASELKHDIIGWRVTNDRPDRLKRVRRQVKLLGTPVPTPVPTVTPPKPTTLRDTTVVLPSTTMTVSRTFTVVEPTPSLMPTMSQPSISIRPTLTASPSKSASPTPMLTSSPQPKPTPSPLPTVVPSSTPIIKTRTSMPEPTPTLTKTSTPTASPTPAPTSSPTPTPTPTRMMTTTAVVKTTMSPTPAPTPSVTKPTTPQPTTVRPVVNTPPEIHRRLKRVDAMQGKLLRFKIPRNTFRDAEDGDTRHLDLMLLTFDHAELDPRFWLKFDKETQTLTGLPLKEQAKRKRYDLILVAQDSQGLEVQNAFQVVVAAAPNPIDDSNPPPVKMGMTLDIDYDTFVNSPEMQLFVLNKIAKAFGDPNADAITITEIRRGSVIISWVNNTLPTDSCNQELILELQSKIMTEDGKPTQALIDAFLPEFNITEVESLPLGACVTTSPAPPTTATSDPGAGGQDPPQDMWISTVLPAVVIAVILLIAGIIIFILYRKSRKGKLSDEDQNTFINKGIPIIFADEIDDGEKPPSSSSPLIMKTEKPPLSPPEYTETQQPLITNNEQRGGGDEEDKHSLPMVDMSGTPSYQPPPPLSPSPPENRNNTPSRDIASYRKPPAYVHIQP</sequence>
<keyword evidence="29" id="KW-1185">Reference proteome</keyword>
<keyword evidence="6" id="KW-1003">Cell membrane</keyword>
<dbReference type="RefSeq" id="XP_022103987.1">
    <property type="nucleotide sequence ID" value="XM_022248295.1"/>
</dbReference>
<dbReference type="InterPro" id="IPR027468">
    <property type="entry name" value="Alpha-dystroglycan_domain_2"/>
</dbReference>
<evidence type="ECO:0000256" key="16">
    <source>
        <dbReference type="ARBA" id="ARBA00023212"/>
    </source>
</evidence>
<comment type="function">
    <text evidence="20">Transmembrane protein that plays important roles in connecting the extracellular matrix to the cytoskeleton. Acts as a cell adhesion receptor in both muscle and non-muscle tissues. Receptor for both DMD and UTRN and, through these interactions, scaffolds axin to the cytoskeleton. Also functions in cell adhesion-mediated signaling and implicated in cell polarity.</text>
</comment>
<evidence type="ECO:0000256" key="18">
    <source>
        <dbReference type="ARBA" id="ARBA00023257"/>
    </source>
</evidence>
<dbReference type="RefSeq" id="XP_022103986.1">
    <property type="nucleotide sequence ID" value="XM_022248294.1"/>
</dbReference>
<accession>A0A8B7ZKZ4</accession>
<keyword evidence="10 26" id="KW-0812">Transmembrane</keyword>
<feature type="region of interest" description="Disordered" evidence="25">
    <location>
        <begin position="708"/>
        <end position="727"/>
    </location>
</feature>
<evidence type="ECO:0000313" key="36">
    <source>
        <dbReference type="RefSeq" id="XP_022103988.1"/>
    </source>
</evidence>
<evidence type="ECO:0000256" key="13">
    <source>
        <dbReference type="ARBA" id="ARBA00023018"/>
    </source>
</evidence>
<dbReference type="Pfam" id="PF18424">
    <property type="entry name" value="a_DG1_N2"/>
    <property type="match status" value="1"/>
</dbReference>
<evidence type="ECO:0000313" key="31">
    <source>
        <dbReference type="RefSeq" id="XP_022103982.1"/>
    </source>
</evidence>
<dbReference type="InterPro" id="IPR030398">
    <property type="entry name" value="SEA_DG_dom"/>
</dbReference>
<dbReference type="OrthoDB" id="5990676at2759"/>
<evidence type="ECO:0000256" key="6">
    <source>
        <dbReference type="ARBA" id="ARBA00022475"/>
    </source>
</evidence>
<reference evidence="30 31" key="1">
    <citation type="submission" date="2025-04" db="UniProtKB">
        <authorList>
            <consortium name="RefSeq"/>
        </authorList>
    </citation>
    <scope>IDENTIFICATION</scope>
</reference>
<evidence type="ECO:0000256" key="25">
    <source>
        <dbReference type="SAM" id="MobiDB-lite"/>
    </source>
</evidence>
<dbReference type="Pfam" id="PF05454">
    <property type="entry name" value="DAG1"/>
    <property type="match status" value="1"/>
</dbReference>
<dbReference type="Gene3D" id="3.30.70.1040">
    <property type="entry name" value="Dystroglycan, domain 2"/>
    <property type="match status" value="1"/>
</dbReference>
<evidence type="ECO:0000256" key="5">
    <source>
        <dbReference type="ARBA" id="ARBA00004642"/>
    </source>
</evidence>
<evidence type="ECO:0000256" key="1">
    <source>
        <dbReference type="ARBA" id="ARBA00004135"/>
    </source>
</evidence>
<dbReference type="PANTHER" id="PTHR21559:SF21">
    <property type="entry name" value="DYSTROGLYCAN 1"/>
    <property type="match status" value="1"/>
</dbReference>
<feature type="domain" description="Peptidase S72" evidence="28">
    <location>
        <begin position="595"/>
        <end position="704"/>
    </location>
</feature>
<evidence type="ECO:0000259" key="28">
    <source>
        <dbReference type="PROSITE" id="PS51699"/>
    </source>
</evidence>
<evidence type="ECO:0000313" key="29">
    <source>
        <dbReference type="Proteomes" id="UP000694845"/>
    </source>
</evidence>
<feature type="chain" id="PRO_5044665724" description="Dystroglycan 1" evidence="27">
    <location>
        <begin position="35"/>
        <end position="885"/>
    </location>
</feature>
<evidence type="ECO:0000256" key="21">
    <source>
        <dbReference type="ARBA" id="ARBA00026224"/>
    </source>
</evidence>
<evidence type="ECO:0000256" key="23">
    <source>
        <dbReference type="ARBA" id="ARBA00031034"/>
    </source>
</evidence>
<evidence type="ECO:0000256" key="14">
    <source>
        <dbReference type="ARBA" id="ARBA00023157"/>
    </source>
</evidence>
<evidence type="ECO:0000256" key="20">
    <source>
        <dbReference type="ARBA" id="ARBA00024991"/>
    </source>
</evidence>
<feature type="region of interest" description="Disordered" evidence="25">
    <location>
        <begin position="347"/>
        <end position="479"/>
    </location>
</feature>
<feature type="transmembrane region" description="Helical" evidence="26">
    <location>
        <begin position="736"/>
        <end position="757"/>
    </location>
</feature>
<feature type="compositionally biased region" description="Polar residues" evidence="25">
    <location>
        <begin position="350"/>
        <end position="361"/>
    </location>
</feature>
<keyword evidence="26" id="KW-0472">Membrane</keyword>
<gene>
    <name evidence="30 31 32 33 34 35 36" type="primary">LOC110986440</name>
</gene>
<feature type="compositionally biased region" description="Pro residues" evidence="25">
    <location>
        <begin position="384"/>
        <end position="394"/>
    </location>
</feature>
<dbReference type="GO" id="GO:0007411">
    <property type="term" value="P:axon guidance"/>
    <property type="evidence" value="ECO:0007669"/>
    <property type="project" value="TreeGrafter"/>
</dbReference>
<evidence type="ECO:0000313" key="34">
    <source>
        <dbReference type="RefSeq" id="XP_022103986.1"/>
    </source>
</evidence>
<keyword evidence="12 26" id="KW-1133">Transmembrane helix</keyword>
<evidence type="ECO:0000313" key="30">
    <source>
        <dbReference type="RefSeq" id="XP_022103981.1"/>
    </source>
</evidence>
<dbReference type="RefSeq" id="XP_022103985.1">
    <property type="nucleotide sequence ID" value="XM_022248293.1"/>
</dbReference>
<dbReference type="GO" id="GO:0005509">
    <property type="term" value="F:calcium ion binding"/>
    <property type="evidence" value="ECO:0007669"/>
    <property type="project" value="InterPro"/>
</dbReference>
<proteinExistence type="predicted"/>
<organism evidence="29 30">
    <name type="scientific">Acanthaster planci</name>
    <name type="common">Crown-of-thorns starfish</name>
    <dbReference type="NCBI Taxonomy" id="133434"/>
    <lineage>
        <taxon>Eukaryota</taxon>
        <taxon>Metazoa</taxon>
        <taxon>Echinodermata</taxon>
        <taxon>Eleutherozoa</taxon>
        <taxon>Asterozoa</taxon>
        <taxon>Asteroidea</taxon>
        <taxon>Valvatacea</taxon>
        <taxon>Valvatida</taxon>
        <taxon>Acanthasteridae</taxon>
        <taxon>Acanthaster</taxon>
    </lineage>
</organism>
<keyword evidence="13" id="KW-0770">Synapse</keyword>
<protein>
    <recommendedName>
        <fullName evidence="21">Dystroglycan 1</fullName>
    </recommendedName>
    <alternativeName>
        <fullName evidence="23">Dystroglycan</fullName>
    </alternativeName>
    <alternativeName>
        <fullName evidence="22">Dystrophin-associated glycoprotein 1</fullName>
    </alternativeName>
</protein>
<keyword evidence="18" id="KW-0628">Postsynaptic cell membrane</keyword>
<dbReference type="SUPFAM" id="SSF49313">
    <property type="entry name" value="Cadherin-like"/>
    <property type="match status" value="2"/>
</dbReference>
<evidence type="ECO:0000256" key="15">
    <source>
        <dbReference type="ARBA" id="ARBA00023180"/>
    </source>
</evidence>
<dbReference type="PANTHER" id="PTHR21559">
    <property type="entry name" value="DYSTROGLYCAN-RELATED"/>
    <property type="match status" value="1"/>
</dbReference>
<dbReference type="RefSeq" id="XP_022103981.1">
    <property type="nucleotide sequence ID" value="XM_022248289.1"/>
</dbReference>
<evidence type="ECO:0000256" key="2">
    <source>
        <dbReference type="ARBA" id="ARBA00004239"/>
    </source>
</evidence>
<keyword evidence="16" id="KW-0206">Cytoskeleton</keyword>
<feature type="compositionally biased region" description="Pro residues" evidence="25">
    <location>
        <begin position="425"/>
        <end position="439"/>
    </location>
</feature>
<name>A0A8B7ZKZ4_ACAPL</name>
<evidence type="ECO:0000256" key="9">
    <source>
        <dbReference type="ARBA" id="ARBA00022553"/>
    </source>
</evidence>
<evidence type="ECO:0000256" key="22">
    <source>
        <dbReference type="ARBA" id="ARBA00030092"/>
    </source>
</evidence>
<dbReference type="PROSITE" id="PS51699">
    <property type="entry name" value="SEA_DG"/>
    <property type="match status" value="1"/>
</dbReference>
<evidence type="ECO:0000256" key="26">
    <source>
        <dbReference type="SAM" id="Phobius"/>
    </source>
</evidence>
<keyword evidence="11 27" id="KW-0732">Signal</keyword>
<feature type="compositionally biased region" description="Basic and acidic residues" evidence="25">
    <location>
        <begin position="828"/>
        <end position="837"/>
    </location>
</feature>
<dbReference type="CTD" id="1605"/>
<keyword evidence="17" id="KW-0539">Nucleus</keyword>
<dbReference type="SUPFAM" id="SSF111006">
    <property type="entry name" value="Dystroglycan, domain 2"/>
    <property type="match status" value="1"/>
</dbReference>
<dbReference type="SMART" id="SM00736">
    <property type="entry name" value="CADG"/>
    <property type="match status" value="2"/>
</dbReference>
<dbReference type="CDD" id="cd11303">
    <property type="entry name" value="Dystroglycan_repeat"/>
    <property type="match status" value="1"/>
</dbReference>
<evidence type="ECO:0000256" key="8">
    <source>
        <dbReference type="ARBA" id="ARBA00022525"/>
    </source>
</evidence>
<feature type="region of interest" description="Disordered" evidence="25">
    <location>
        <begin position="784"/>
        <end position="885"/>
    </location>
</feature>
<comment type="function">
    <text evidence="19">The dystroglycan complex is involved in a number of processes including laminin and basement membrane assembly, sarcolemmal stability, cell survival, peripheral nerve myelination, nodal structure, cell migration, and epithelial polarization.</text>
</comment>
<dbReference type="GO" id="GO:0005576">
    <property type="term" value="C:extracellular region"/>
    <property type="evidence" value="ECO:0007669"/>
    <property type="project" value="UniProtKB-SubCell"/>
</dbReference>
<dbReference type="Pfam" id="PF05345">
    <property type="entry name" value="He_PIG"/>
    <property type="match status" value="1"/>
</dbReference>
<evidence type="ECO:0000313" key="33">
    <source>
        <dbReference type="RefSeq" id="XP_022103985.1"/>
    </source>
</evidence>
<dbReference type="GO" id="GO:0002009">
    <property type="term" value="P:morphogenesis of an epithelium"/>
    <property type="evidence" value="ECO:0007669"/>
    <property type="project" value="TreeGrafter"/>
</dbReference>
<evidence type="ECO:0000313" key="35">
    <source>
        <dbReference type="RefSeq" id="XP_022103987.1"/>
    </source>
</evidence>
<dbReference type="OMA" id="QHEGNHE"/>
<evidence type="ECO:0000256" key="4">
    <source>
        <dbReference type="ARBA" id="ARBA00004251"/>
    </source>
</evidence>
<dbReference type="GeneID" id="110986440"/>
<feature type="compositionally biased region" description="Low complexity" evidence="25">
    <location>
        <begin position="363"/>
        <end position="383"/>
    </location>
</feature>
<comment type="subcellular location">
    <subcellularLocation>
        <location evidence="1">Cell membrane</location>
        <location evidence="1">Sarcolemma</location>
    </subcellularLocation>
    <subcellularLocation>
        <location evidence="4">Cell membrane</location>
        <topology evidence="4">Single-pass type I membrane protein</topology>
    </subcellularLocation>
    <subcellularLocation>
        <location evidence="3">Cytoplasm</location>
        <location evidence="3">Cytoskeleton</location>
    </subcellularLocation>
    <subcellularLocation>
        <location evidence="5">Nucleus</location>
        <location evidence="5">Nucleoplasm</location>
    </subcellularLocation>
    <subcellularLocation>
        <location evidence="24">Postsynaptic cell membrane</location>
    </subcellularLocation>
    <subcellularLocation>
        <location evidence="2">Secreted</location>
        <location evidence="2">Extracellular space</location>
    </subcellularLocation>
</comment>
<evidence type="ECO:0000256" key="17">
    <source>
        <dbReference type="ARBA" id="ARBA00023242"/>
    </source>
</evidence>
<evidence type="ECO:0000256" key="19">
    <source>
        <dbReference type="ARBA" id="ARBA00023567"/>
    </source>
</evidence>
<dbReference type="GO" id="GO:0045211">
    <property type="term" value="C:postsynaptic membrane"/>
    <property type="evidence" value="ECO:0007669"/>
    <property type="project" value="UniProtKB-SubCell"/>
</dbReference>
<evidence type="ECO:0000256" key="10">
    <source>
        <dbReference type="ARBA" id="ARBA00022692"/>
    </source>
</evidence>
<feature type="compositionally biased region" description="Low complexity" evidence="25">
    <location>
        <begin position="414"/>
        <end position="424"/>
    </location>
</feature>
<evidence type="ECO:0000313" key="32">
    <source>
        <dbReference type="RefSeq" id="XP_022103984.1"/>
    </source>
</evidence>
<evidence type="ECO:0000256" key="7">
    <source>
        <dbReference type="ARBA" id="ARBA00022490"/>
    </source>
</evidence>
<dbReference type="InterPro" id="IPR041631">
    <property type="entry name" value="Alpha_DG1_N2"/>
</dbReference>
<dbReference type="GO" id="GO:0021675">
    <property type="term" value="P:nerve development"/>
    <property type="evidence" value="ECO:0007669"/>
    <property type="project" value="TreeGrafter"/>
</dbReference>
<dbReference type="InterPro" id="IPR006644">
    <property type="entry name" value="Cadg"/>
</dbReference>
<keyword evidence="14" id="KW-1015">Disulfide bond</keyword>
<feature type="compositionally biased region" description="Polar residues" evidence="25">
    <location>
        <begin position="814"/>
        <end position="826"/>
    </location>
</feature>
<keyword evidence="15" id="KW-0325">Glycoprotein</keyword>